<evidence type="ECO:0000313" key="6">
    <source>
        <dbReference type="EMBL" id="CAB3383753.1"/>
    </source>
</evidence>
<dbReference type="GO" id="GO:0004066">
    <property type="term" value="F:asparagine synthase (glutamine-hydrolyzing) activity"/>
    <property type="evidence" value="ECO:0007669"/>
    <property type="project" value="TreeGrafter"/>
</dbReference>
<dbReference type="Proteomes" id="UP000494165">
    <property type="component" value="Unassembled WGS sequence"/>
</dbReference>
<dbReference type="OrthoDB" id="409189at2759"/>
<dbReference type="InterPro" id="IPR029055">
    <property type="entry name" value="Ntn_hydrolases_N"/>
</dbReference>
<dbReference type="Gene3D" id="3.60.20.10">
    <property type="entry name" value="Glutamine Phosphoribosylpyrophosphate, subunit 1, domain 1"/>
    <property type="match status" value="1"/>
</dbReference>
<evidence type="ECO:0000256" key="2">
    <source>
        <dbReference type="ARBA" id="ARBA00022741"/>
    </source>
</evidence>
<dbReference type="PANTHER" id="PTHR11772:SF23">
    <property type="entry name" value="ASPARAGINE SYNTHETASE [GLUTAMINE-HYDROLYZING]"/>
    <property type="match status" value="1"/>
</dbReference>
<feature type="domain" description="Glutamine amidotransferase type-2" evidence="5">
    <location>
        <begin position="2"/>
        <end position="194"/>
    </location>
</feature>
<evidence type="ECO:0000256" key="3">
    <source>
        <dbReference type="ARBA" id="ARBA00022840"/>
    </source>
</evidence>
<dbReference type="GO" id="GO:0006529">
    <property type="term" value="P:asparagine biosynthetic process"/>
    <property type="evidence" value="ECO:0007669"/>
    <property type="project" value="TreeGrafter"/>
</dbReference>
<protein>
    <recommendedName>
        <fullName evidence="4">Glutamine-dependent asparagine synthetase</fullName>
    </recommendedName>
</protein>
<comment type="caution">
    <text evidence="6">The sequence shown here is derived from an EMBL/GenBank/DDBJ whole genome shotgun (WGS) entry which is preliminary data.</text>
</comment>
<comment type="pathway">
    <text evidence="1">Amino-acid biosynthesis; L-asparagine biosynthesis; L-asparagine from L-aspartate (L-Gln route): step 1/1.</text>
</comment>
<dbReference type="AlphaFoldDB" id="A0A8S1DJ66"/>
<dbReference type="EMBL" id="CADEPI010000322">
    <property type="protein sequence ID" value="CAB3383753.1"/>
    <property type="molecule type" value="Genomic_DNA"/>
</dbReference>
<dbReference type="GO" id="GO:0005524">
    <property type="term" value="F:ATP binding"/>
    <property type="evidence" value="ECO:0007669"/>
    <property type="project" value="UniProtKB-KW"/>
</dbReference>
<accession>A0A8S1DJ66</accession>
<keyword evidence="2" id="KW-0547">Nucleotide-binding</keyword>
<dbReference type="PROSITE" id="PS51278">
    <property type="entry name" value="GATASE_TYPE_2"/>
    <property type="match status" value="1"/>
</dbReference>
<dbReference type="SUPFAM" id="SSF56235">
    <property type="entry name" value="N-terminal nucleophile aminohydrolases (Ntn hydrolases)"/>
    <property type="match status" value="1"/>
</dbReference>
<evidence type="ECO:0000256" key="1">
    <source>
        <dbReference type="ARBA" id="ARBA00005187"/>
    </source>
</evidence>
<dbReference type="Pfam" id="PF13537">
    <property type="entry name" value="GATase_7"/>
    <property type="match status" value="1"/>
</dbReference>
<gene>
    <name evidence="6" type="ORF">CLODIP_2_CD02764</name>
</gene>
<proteinExistence type="predicted"/>
<name>A0A8S1DJ66_9INSE</name>
<keyword evidence="3" id="KW-0067">ATP-binding</keyword>
<evidence type="ECO:0000313" key="7">
    <source>
        <dbReference type="Proteomes" id="UP000494165"/>
    </source>
</evidence>
<dbReference type="PANTHER" id="PTHR11772">
    <property type="entry name" value="ASPARAGINE SYNTHETASE"/>
    <property type="match status" value="1"/>
</dbReference>
<dbReference type="InterPro" id="IPR017932">
    <property type="entry name" value="GATase_2_dom"/>
</dbReference>
<evidence type="ECO:0000259" key="5">
    <source>
        <dbReference type="PROSITE" id="PS51278"/>
    </source>
</evidence>
<organism evidence="6 7">
    <name type="scientific">Cloeon dipterum</name>
    <dbReference type="NCBI Taxonomy" id="197152"/>
    <lineage>
        <taxon>Eukaryota</taxon>
        <taxon>Metazoa</taxon>
        <taxon>Ecdysozoa</taxon>
        <taxon>Arthropoda</taxon>
        <taxon>Hexapoda</taxon>
        <taxon>Insecta</taxon>
        <taxon>Pterygota</taxon>
        <taxon>Palaeoptera</taxon>
        <taxon>Ephemeroptera</taxon>
        <taxon>Pisciforma</taxon>
        <taxon>Baetidae</taxon>
        <taxon>Cloeon</taxon>
    </lineage>
</organism>
<evidence type="ECO:0000256" key="4">
    <source>
        <dbReference type="ARBA" id="ARBA00030234"/>
    </source>
</evidence>
<dbReference type="GO" id="GO:0005829">
    <property type="term" value="C:cytosol"/>
    <property type="evidence" value="ECO:0007669"/>
    <property type="project" value="TreeGrafter"/>
</dbReference>
<dbReference type="InterPro" id="IPR050795">
    <property type="entry name" value="Asn_Synthetase"/>
</dbReference>
<sequence>MCAICALFAEKNVDLRLMEKFTDCFWKLKHRGPHGLRFEKLGQSGILGYHRLELGASFNSSIMQPLHYDRRQYHLICNGDIYNWKDLDVYNPKSVHCDVQIIFPLYETHSNDLGKFASALDGVFAFCLVDLELRRILLGRDVYGVRPLYRLTGPPGFLAVASEEQALLPLIDKSHLEWTLEDVPAGQIQEYALTDQGGAVFQESVDYHGAIKLSPEIIGDPSKLLKILKSVVSKMARPDSKRVACIVDATVSSWLLAAVLNGTFPSGIKIFYDFESIGMCKNLSVYSKLLRTHSWISVHTQPLREPSDEACAARLKGITYDCYSDESKNLCRLAYFIAQKYTDVAVLFTNCNLAKGSKVLQAHDLATSMHG</sequence>
<reference evidence="6 7" key="1">
    <citation type="submission" date="2020-04" db="EMBL/GenBank/DDBJ databases">
        <authorList>
            <person name="Alioto T."/>
            <person name="Alioto T."/>
            <person name="Gomez Garrido J."/>
        </authorList>
    </citation>
    <scope>NUCLEOTIDE SEQUENCE [LARGE SCALE GENOMIC DNA]</scope>
</reference>
<keyword evidence="7" id="KW-1185">Reference proteome</keyword>